<dbReference type="AlphaFoldDB" id="A0A9W9Q4Y2"/>
<feature type="compositionally biased region" description="Basic and acidic residues" evidence="1">
    <location>
        <begin position="568"/>
        <end position="582"/>
    </location>
</feature>
<feature type="compositionally biased region" description="Polar residues" evidence="1">
    <location>
        <begin position="750"/>
        <end position="767"/>
    </location>
</feature>
<accession>A0A9W9Q4Y2</accession>
<name>A0A9W9Q4Y2_9EURO</name>
<reference evidence="2" key="1">
    <citation type="submission" date="2022-12" db="EMBL/GenBank/DDBJ databases">
        <authorList>
            <person name="Petersen C."/>
        </authorList>
    </citation>
    <scope>NUCLEOTIDE SEQUENCE</scope>
    <source>
        <strain evidence="2">IBT 21472</strain>
    </source>
</reference>
<dbReference type="EMBL" id="JAPZBO010000002">
    <property type="protein sequence ID" value="KAJ5324686.1"/>
    <property type="molecule type" value="Genomic_DNA"/>
</dbReference>
<feature type="compositionally biased region" description="Polar residues" evidence="1">
    <location>
        <begin position="583"/>
        <end position="610"/>
    </location>
</feature>
<reference evidence="2" key="2">
    <citation type="journal article" date="2023" name="IMA Fungus">
        <title>Comparative genomic study of the Penicillium genus elucidates a diverse pangenome and 15 lateral gene transfer events.</title>
        <authorList>
            <person name="Petersen C."/>
            <person name="Sorensen T."/>
            <person name="Nielsen M.R."/>
            <person name="Sondergaard T.E."/>
            <person name="Sorensen J.L."/>
            <person name="Fitzpatrick D.A."/>
            <person name="Frisvad J.C."/>
            <person name="Nielsen K.L."/>
        </authorList>
    </citation>
    <scope>NUCLEOTIDE SEQUENCE</scope>
    <source>
        <strain evidence="2">IBT 21472</strain>
    </source>
</reference>
<keyword evidence="3" id="KW-1185">Reference proteome</keyword>
<feature type="region of interest" description="Disordered" evidence="1">
    <location>
        <begin position="281"/>
        <end position="306"/>
    </location>
</feature>
<dbReference type="Proteomes" id="UP001147746">
    <property type="component" value="Unassembled WGS sequence"/>
</dbReference>
<feature type="region of interest" description="Disordered" evidence="1">
    <location>
        <begin position="731"/>
        <end position="767"/>
    </location>
</feature>
<sequence length="767" mass="84901">MDPNMSHQETPRPSDSSHEFARRRSNFSLSFARRSTKNRASVLSIDTPEPKCQERIHYPVFNPDDPRHNPSGRRHYCQNSSVDSQKQAHWVQDLQRRSIHKVRSGLLSLREGLLRLSSWKDSDIKDTGSMLERPQNHSREGRNPAFGFSSISDVSTQEDMNFGIGMCRMNSPWPSTFREPSINRSTRVASSLALPNLSATELQVSSGQHRPESPSFRKVILTSGDAPPYSTRYDKPLADGLADADTDQGRSFVDTERSVDGDFNEHLDQSEVSDWETIASGKESGSSVNGDVSGARGSCDDNTPAEQPHAAVTLLKIPANAKRCKTVSPDLPHKGVRSDDCPMYEETTNSSMGSFKLPDPDAPSSFSPSKFDHPLANIRESEALVTQERLQIHRTKSEEAAASSIAMSRKCSVNVVKIAFPGVYHALLEQWTRETRNLFVNSAEIGGDISPLSHIPDSAAEQNQQDLNYHELPWRCGNRTHGLPASTSSGHRTWGSSESFSSGEHSSTTIEDIWVQAGPPSRFRTSRPARTANLTRSSSTAHTHPPEEMPELNTRHSFGLHIVQGGEPDERTSLNDQGHQDNLRQSSYQQVPRQASQQAPTDGQYTSLSAPVTGGPLGSPFDQSEFSSVWTNASSISPGATSRTSISNMPWSPMDSPIDEEVLFSNTIWRDEYYMADGKTSNYYPDRGDQPTKRIWRQRLTDDGSIHSGPGLDRTPSSRLHVSELMAPVTLPRPCTSLPNRPRLEREGSGQPQGNFPRHQAQTGRLG</sequence>
<feature type="region of interest" description="Disordered" evidence="1">
    <location>
        <begin position="481"/>
        <end position="618"/>
    </location>
</feature>
<comment type="caution">
    <text evidence="2">The sequence shown here is derived from an EMBL/GenBank/DDBJ whole genome shotgun (WGS) entry which is preliminary data.</text>
</comment>
<proteinExistence type="predicted"/>
<protein>
    <submittedName>
        <fullName evidence="2">Uncharacterized protein</fullName>
    </submittedName>
</protein>
<feature type="compositionally biased region" description="Low complexity" evidence="1">
    <location>
        <begin position="495"/>
        <end position="507"/>
    </location>
</feature>
<evidence type="ECO:0000313" key="3">
    <source>
        <dbReference type="Proteomes" id="UP001147746"/>
    </source>
</evidence>
<feature type="region of interest" description="Disordered" evidence="1">
    <location>
        <begin position="1"/>
        <end position="23"/>
    </location>
</feature>
<feature type="region of interest" description="Disordered" evidence="1">
    <location>
        <begin position="127"/>
        <end position="150"/>
    </location>
</feature>
<gene>
    <name evidence="2" type="ORF">N7476_003286</name>
</gene>
<evidence type="ECO:0000256" key="1">
    <source>
        <dbReference type="SAM" id="MobiDB-lite"/>
    </source>
</evidence>
<organism evidence="2 3">
    <name type="scientific">Penicillium atrosanguineum</name>
    <dbReference type="NCBI Taxonomy" id="1132637"/>
    <lineage>
        <taxon>Eukaryota</taxon>
        <taxon>Fungi</taxon>
        <taxon>Dikarya</taxon>
        <taxon>Ascomycota</taxon>
        <taxon>Pezizomycotina</taxon>
        <taxon>Eurotiomycetes</taxon>
        <taxon>Eurotiomycetidae</taxon>
        <taxon>Eurotiales</taxon>
        <taxon>Aspergillaceae</taxon>
        <taxon>Penicillium</taxon>
    </lineage>
</organism>
<feature type="compositionally biased region" description="Polar residues" evidence="1">
    <location>
        <begin position="532"/>
        <end position="542"/>
    </location>
</feature>
<evidence type="ECO:0000313" key="2">
    <source>
        <dbReference type="EMBL" id="KAJ5324686.1"/>
    </source>
</evidence>
<feature type="compositionally biased region" description="Basic and acidic residues" evidence="1">
    <location>
        <begin position="9"/>
        <end position="22"/>
    </location>
</feature>